<evidence type="ECO:0000313" key="1">
    <source>
        <dbReference type="EMBL" id="CAA2965160.1"/>
    </source>
</evidence>
<evidence type="ECO:0000313" key="2">
    <source>
        <dbReference type="Proteomes" id="UP000594638"/>
    </source>
</evidence>
<dbReference type="Proteomes" id="UP000594638">
    <property type="component" value="Unassembled WGS sequence"/>
</dbReference>
<sequence length="97" mass="11366">MKKEQIMTDEMKELNRKGSLIHQENIELRKKLDLVCQENAELRRKVYSSENIDEANRVSHINNGINNEYDLHGPLNLQLSQPQTQKEKTPTIMMKFG</sequence>
<organism evidence="1 2">
    <name type="scientific">Olea europaea subsp. europaea</name>
    <dbReference type="NCBI Taxonomy" id="158383"/>
    <lineage>
        <taxon>Eukaryota</taxon>
        <taxon>Viridiplantae</taxon>
        <taxon>Streptophyta</taxon>
        <taxon>Embryophyta</taxon>
        <taxon>Tracheophyta</taxon>
        <taxon>Spermatophyta</taxon>
        <taxon>Magnoliopsida</taxon>
        <taxon>eudicotyledons</taxon>
        <taxon>Gunneridae</taxon>
        <taxon>Pentapetalae</taxon>
        <taxon>asterids</taxon>
        <taxon>lamiids</taxon>
        <taxon>Lamiales</taxon>
        <taxon>Oleaceae</taxon>
        <taxon>Oleeae</taxon>
        <taxon>Olea</taxon>
    </lineage>
</organism>
<protein>
    <submittedName>
        <fullName evidence="1">MADS-box transcription factor 23-like</fullName>
    </submittedName>
</protein>
<dbReference type="EMBL" id="CACTIH010001837">
    <property type="protein sequence ID" value="CAA2965160.1"/>
    <property type="molecule type" value="Genomic_DNA"/>
</dbReference>
<name>A0A8S0QIW2_OLEEU</name>
<proteinExistence type="predicted"/>
<gene>
    <name evidence="1" type="ORF">OLEA9_A101113</name>
</gene>
<accession>A0A8S0QIW2</accession>
<dbReference type="OrthoDB" id="1898716at2759"/>
<dbReference type="AlphaFoldDB" id="A0A8S0QIW2"/>
<dbReference type="Gramene" id="OE9A101113T1">
    <property type="protein sequence ID" value="OE9A101113C1"/>
    <property type="gene ID" value="OE9A101113"/>
</dbReference>
<reference evidence="1 2" key="1">
    <citation type="submission" date="2019-12" db="EMBL/GenBank/DDBJ databases">
        <authorList>
            <person name="Alioto T."/>
            <person name="Alioto T."/>
            <person name="Gomez Garrido J."/>
        </authorList>
    </citation>
    <scope>NUCLEOTIDE SEQUENCE [LARGE SCALE GENOMIC DNA]</scope>
</reference>
<comment type="caution">
    <text evidence="1">The sequence shown here is derived from an EMBL/GenBank/DDBJ whole genome shotgun (WGS) entry which is preliminary data.</text>
</comment>
<keyword evidence="2" id="KW-1185">Reference proteome</keyword>